<dbReference type="InterPro" id="IPR029063">
    <property type="entry name" value="SAM-dependent_MTases_sf"/>
</dbReference>
<dbReference type="InterPro" id="IPR002052">
    <property type="entry name" value="DNA_methylase_N6_adenine_CS"/>
</dbReference>
<sequence>MNGTMERVQILKENGEDFEFYPTTDDMIRAVFAAAGSFGSMLDIGAGDGRVLEKIHKLKISRAKKDKYDFFGSLDKYAIEKSLVLIENMPPDISIVGTDFLLQALIDKKVDLVFCNPPYSQYEAWAVKIIKEANAKTVFLIIPDRWKDSKLIKRALEQRNASGRVVWPKPLGFSALVA</sequence>
<reference evidence="1" key="1">
    <citation type="journal article" date="2015" name="Nature">
        <title>Complex archaea that bridge the gap between prokaryotes and eukaryotes.</title>
        <authorList>
            <person name="Spang A."/>
            <person name="Saw J.H."/>
            <person name="Jorgensen S.L."/>
            <person name="Zaremba-Niedzwiedzka K."/>
            <person name="Martijn J."/>
            <person name="Lind A.E."/>
            <person name="van Eijk R."/>
            <person name="Schleper C."/>
            <person name="Guy L."/>
            <person name="Ettema T.J."/>
        </authorList>
    </citation>
    <scope>NUCLEOTIDE SEQUENCE</scope>
</reference>
<gene>
    <name evidence="1" type="ORF">LCGC14_0885300</name>
</gene>
<organism evidence="1">
    <name type="scientific">marine sediment metagenome</name>
    <dbReference type="NCBI Taxonomy" id="412755"/>
    <lineage>
        <taxon>unclassified sequences</taxon>
        <taxon>metagenomes</taxon>
        <taxon>ecological metagenomes</taxon>
    </lineage>
</organism>
<protein>
    <recommendedName>
        <fullName evidence="2">Methyltransferase small domain-containing protein</fullName>
    </recommendedName>
</protein>
<dbReference type="GO" id="GO:0003676">
    <property type="term" value="F:nucleic acid binding"/>
    <property type="evidence" value="ECO:0007669"/>
    <property type="project" value="InterPro"/>
</dbReference>
<dbReference type="Gene3D" id="3.40.50.150">
    <property type="entry name" value="Vaccinia Virus protein VP39"/>
    <property type="match status" value="1"/>
</dbReference>
<dbReference type="EMBL" id="LAZR01002807">
    <property type="protein sequence ID" value="KKN25370.1"/>
    <property type="molecule type" value="Genomic_DNA"/>
</dbReference>
<dbReference type="GO" id="GO:0032259">
    <property type="term" value="P:methylation"/>
    <property type="evidence" value="ECO:0007669"/>
    <property type="project" value="InterPro"/>
</dbReference>
<dbReference type="SUPFAM" id="SSF53335">
    <property type="entry name" value="S-adenosyl-L-methionine-dependent methyltransferases"/>
    <property type="match status" value="1"/>
</dbReference>
<name>A0A0F9P0S2_9ZZZZ</name>
<evidence type="ECO:0000313" key="1">
    <source>
        <dbReference type="EMBL" id="KKN25370.1"/>
    </source>
</evidence>
<dbReference type="GO" id="GO:0008168">
    <property type="term" value="F:methyltransferase activity"/>
    <property type="evidence" value="ECO:0007669"/>
    <property type="project" value="InterPro"/>
</dbReference>
<comment type="caution">
    <text evidence="1">The sequence shown here is derived from an EMBL/GenBank/DDBJ whole genome shotgun (WGS) entry which is preliminary data.</text>
</comment>
<dbReference type="PROSITE" id="PS00092">
    <property type="entry name" value="N6_MTASE"/>
    <property type="match status" value="1"/>
</dbReference>
<accession>A0A0F9P0S2</accession>
<proteinExistence type="predicted"/>
<dbReference type="AlphaFoldDB" id="A0A0F9P0S2"/>
<evidence type="ECO:0008006" key="2">
    <source>
        <dbReference type="Google" id="ProtNLM"/>
    </source>
</evidence>